<proteinExistence type="predicted"/>
<sequence>MRPCKVGCVDQKSCAKFTKVRGLANSENLVLMQELIHGRWSVRGHLKLESEGLSTWQEDIEVGVTQEWVCEGELPKERTQSEMAEAL</sequence>
<dbReference type="Proteomes" id="UP000287651">
    <property type="component" value="Unassembled WGS sequence"/>
</dbReference>
<accession>A0A427A1W5</accession>
<dbReference type="AlphaFoldDB" id="A0A427A1W5"/>
<evidence type="ECO:0000313" key="2">
    <source>
        <dbReference type="Proteomes" id="UP000287651"/>
    </source>
</evidence>
<name>A0A427A1W5_ENSVE</name>
<dbReference type="EMBL" id="AMZH03004102">
    <property type="protein sequence ID" value="RRT70192.1"/>
    <property type="molecule type" value="Genomic_DNA"/>
</dbReference>
<protein>
    <submittedName>
        <fullName evidence="1">Uncharacterized protein</fullName>
    </submittedName>
</protein>
<gene>
    <name evidence="1" type="ORF">B296_00018138</name>
</gene>
<reference evidence="1 2" key="1">
    <citation type="journal article" date="2014" name="Agronomy (Basel)">
        <title>A Draft Genome Sequence for Ensete ventricosum, the Drought-Tolerant Tree Against Hunger.</title>
        <authorList>
            <person name="Harrison J."/>
            <person name="Moore K.A."/>
            <person name="Paszkiewicz K."/>
            <person name="Jones T."/>
            <person name="Grant M."/>
            <person name="Ambacheew D."/>
            <person name="Muzemil S."/>
            <person name="Studholme D.J."/>
        </authorList>
    </citation>
    <scope>NUCLEOTIDE SEQUENCE [LARGE SCALE GENOMIC DNA]</scope>
</reference>
<evidence type="ECO:0000313" key="1">
    <source>
        <dbReference type="EMBL" id="RRT70192.1"/>
    </source>
</evidence>
<comment type="caution">
    <text evidence="1">The sequence shown here is derived from an EMBL/GenBank/DDBJ whole genome shotgun (WGS) entry which is preliminary data.</text>
</comment>
<organism evidence="1 2">
    <name type="scientific">Ensete ventricosum</name>
    <name type="common">Abyssinian banana</name>
    <name type="synonym">Musa ensete</name>
    <dbReference type="NCBI Taxonomy" id="4639"/>
    <lineage>
        <taxon>Eukaryota</taxon>
        <taxon>Viridiplantae</taxon>
        <taxon>Streptophyta</taxon>
        <taxon>Embryophyta</taxon>
        <taxon>Tracheophyta</taxon>
        <taxon>Spermatophyta</taxon>
        <taxon>Magnoliopsida</taxon>
        <taxon>Liliopsida</taxon>
        <taxon>Zingiberales</taxon>
        <taxon>Musaceae</taxon>
        <taxon>Ensete</taxon>
    </lineage>
</organism>